<dbReference type="Proteomes" id="UP000030512">
    <property type="component" value="Chromosome"/>
</dbReference>
<sequence>MNQKLSKNELLIITLALPLVIYYTRDIERSDIVVTFILLAAVAATINFAIPLLRWWVDR</sequence>
<evidence type="ECO:0000313" key="3">
    <source>
        <dbReference type="Proteomes" id="UP000030512"/>
    </source>
</evidence>
<protein>
    <submittedName>
        <fullName evidence="2">Uncharacterized protein</fullName>
    </submittedName>
</protein>
<accession>A0A140E6N7</accession>
<keyword evidence="1" id="KW-0472">Membrane</keyword>
<keyword evidence="1" id="KW-0812">Transmembrane</keyword>
<proteinExistence type="predicted"/>
<name>A0A140E6N7_9GAMM</name>
<gene>
    <name evidence="2" type="ORF">JT25_021680</name>
</gene>
<dbReference type="RefSeq" id="WP_036278670.1">
    <property type="nucleotide sequence ID" value="NZ_CP014476.1"/>
</dbReference>
<organism evidence="2 3">
    <name type="scientific">Methylomonas denitrificans</name>
    <dbReference type="NCBI Taxonomy" id="1538553"/>
    <lineage>
        <taxon>Bacteria</taxon>
        <taxon>Pseudomonadati</taxon>
        <taxon>Pseudomonadota</taxon>
        <taxon>Gammaproteobacteria</taxon>
        <taxon>Methylococcales</taxon>
        <taxon>Methylococcaceae</taxon>
        <taxon>Methylomonas</taxon>
    </lineage>
</organism>
<evidence type="ECO:0000256" key="1">
    <source>
        <dbReference type="SAM" id="Phobius"/>
    </source>
</evidence>
<keyword evidence="1" id="KW-1133">Transmembrane helix</keyword>
<reference evidence="2 3" key="1">
    <citation type="journal article" date="2015" name="Environ. Microbiol.">
        <title>Methane oxidation coupled to nitrate reduction under hypoxia by the Gammaproteobacterium Methylomonas denitrificans, sp. nov. type strain FJG1.</title>
        <authorList>
            <person name="Kits K.D."/>
            <person name="Klotz M.G."/>
            <person name="Stein L.Y."/>
        </authorList>
    </citation>
    <scope>NUCLEOTIDE SEQUENCE [LARGE SCALE GENOMIC DNA]</scope>
    <source>
        <strain evidence="2 3">FJG1</strain>
    </source>
</reference>
<dbReference type="KEGG" id="mdn:JT25_021680"/>
<dbReference type="AlphaFoldDB" id="A0A140E6N7"/>
<feature type="transmembrane region" description="Helical" evidence="1">
    <location>
        <begin position="36"/>
        <end position="57"/>
    </location>
</feature>
<keyword evidence="3" id="KW-1185">Reference proteome</keyword>
<evidence type="ECO:0000313" key="2">
    <source>
        <dbReference type="EMBL" id="AMK79061.1"/>
    </source>
</evidence>
<dbReference type="EMBL" id="CP014476">
    <property type="protein sequence ID" value="AMK79061.1"/>
    <property type="molecule type" value="Genomic_DNA"/>
</dbReference>